<reference evidence="3" key="1">
    <citation type="journal article" date="2011" name="Nature">
        <title>Genome sequence and analysis of the tuber crop potato.</title>
        <authorList>
            <consortium name="The Potato Genome Sequencing Consortium"/>
        </authorList>
    </citation>
    <scope>NUCLEOTIDE SEQUENCE [LARGE SCALE GENOMIC DNA]</scope>
    <source>
        <strain evidence="3">cv. DM1-3 516 R44</strain>
    </source>
</reference>
<evidence type="ECO:0000313" key="3">
    <source>
        <dbReference type="Proteomes" id="UP000011115"/>
    </source>
</evidence>
<proteinExistence type="predicted"/>
<dbReference type="HOGENOM" id="CLU_028647_6_0_1"/>
<keyword evidence="3" id="KW-1185">Reference proteome</keyword>
<evidence type="ECO:0000313" key="2">
    <source>
        <dbReference type="EnsemblPlants" id="PGSC0003DMT400093441"/>
    </source>
</evidence>
<evidence type="ECO:0000256" key="1">
    <source>
        <dbReference type="SAM" id="MobiDB-lite"/>
    </source>
</evidence>
<dbReference type="EnsemblPlants" id="PGSC0003DMT400093441">
    <property type="protein sequence ID" value="PGSC0003DMT400093441"/>
    <property type="gene ID" value="PGSC0003DMG400043012"/>
</dbReference>
<dbReference type="Gramene" id="PGSC0003DMT400093441">
    <property type="protein sequence ID" value="PGSC0003DMT400093441"/>
    <property type="gene ID" value="PGSC0003DMG400043012"/>
</dbReference>
<organism evidence="2 3">
    <name type="scientific">Solanum tuberosum</name>
    <name type="common">Potato</name>
    <dbReference type="NCBI Taxonomy" id="4113"/>
    <lineage>
        <taxon>Eukaryota</taxon>
        <taxon>Viridiplantae</taxon>
        <taxon>Streptophyta</taxon>
        <taxon>Embryophyta</taxon>
        <taxon>Tracheophyta</taxon>
        <taxon>Spermatophyta</taxon>
        <taxon>Magnoliopsida</taxon>
        <taxon>eudicotyledons</taxon>
        <taxon>Gunneridae</taxon>
        <taxon>Pentapetalae</taxon>
        <taxon>asterids</taxon>
        <taxon>lamiids</taxon>
        <taxon>Solanales</taxon>
        <taxon>Solanaceae</taxon>
        <taxon>Solanoideae</taxon>
        <taxon>Solaneae</taxon>
        <taxon>Solanum</taxon>
    </lineage>
</organism>
<dbReference type="PaxDb" id="4113-PGSC0003DMT400093441"/>
<sequence>MEQMMDQKIQVVHKRLDAFELRVLDRPALTIDVTTFQTELTSLCAEVVALLDPTDTAPEAATTAEEDDVVMTTLFGHAMPPPDSSCVVGKRHCSDHTYDADEARRLKKKERKQFEVAQMDSILNEERRQQRVREVYVGPSGISSTTDDAPIVGEGTTDGVPSVDPTSSGKLDPPAS</sequence>
<accession>M1DRZ0</accession>
<dbReference type="InParanoid" id="M1DRZ0"/>
<feature type="region of interest" description="Disordered" evidence="1">
    <location>
        <begin position="135"/>
        <end position="176"/>
    </location>
</feature>
<reference evidence="2" key="2">
    <citation type="submission" date="2015-06" db="UniProtKB">
        <authorList>
            <consortium name="EnsemblPlants"/>
        </authorList>
    </citation>
    <scope>IDENTIFICATION</scope>
    <source>
        <strain evidence="2">DM1-3 516 R44</strain>
    </source>
</reference>
<dbReference type="Proteomes" id="UP000011115">
    <property type="component" value="Unassembled WGS sequence"/>
</dbReference>
<dbReference type="AlphaFoldDB" id="M1DRZ0"/>
<protein>
    <submittedName>
        <fullName evidence="2">Integrase core domain containing protein</fullName>
    </submittedName>
</protein>
<name>M1DRZ0_SOLTU</name>